<protein>
    <submittedName>
        <fullName evidence="2">Uncharacterized protein</fullName>
    </submittedName>
</protein>
<dbReference type="AlphaFoldDB" id="A0A8H3YTA2"/>
<evidence type="ECO:0000313" key="2">
    <source>
        <dbReference type="EMBL" id="KAE9972925.1"/>
    </source>
</evidence>
<feature type="compositionally biased region" description="Low complexity" evidence="1">
    <location>
        <begin position="61"/>
        <end position="71"/>
    </location>
</feature>
<feature type="region of interest" description="Disordered" evidence="1">
    <location>
        <begin position="61"/>
        <end position="94"/>
    </location>
</feature>
<accession>A0A8H3YTA2</accession>
<dbReference type="EMBL" id="WNWS01000256">
    <property type="protein sequence ID" value="KAE9972925.1"/>
    <property type="molecule type" value="Genomic_DNA"/>
</dbReference>
<proteinExistence type="predicted"/>
<name>A0A8H3YTA2_VENIN</name>
<sequence length="140" mass="15655">MGCTKNSIFFKQQYKVVWAFRASTPDLPFPNKSITYWAIKKREATIAELQLLISLSISSSLTTKTTSPSKPGTAPKLSGLPPGPSHSAVPALATQQQQDYSIDHVLQSCLALRIKSPFQYVSFDDVYLRVTGWRDKERSF</sequence>
<gene>
    <name evidence="2" type="ORF">EG328_004693</name>
</gene>
<reference evidence="2 3" key="1">
    <citation type="submission" date="2018-12" db="EMBL/GenBank/DDBJ databases">
        <title>Venturia inaequalis Genome Resource.</title>
        <authorList>
            <person name="Lichtner F.J."/>
        </authorList>
    </citation>
    <scope>NUCLEOTIDE SEQUENCE [LARGE SCALE GENOMIC DNA]</scope>
    <source>
        <strain evidence="2 3">120213</strain>
    </source>
</reference>
<dbReference type="Proteomes" id="UP000447873">
    <property type="component" value="Unassembled WGS sequence"/>
</dbReference>
<comment type="caution">
    <text evidence="2">The sequence shown here is derived from an EMBL/GenBank/DDBJ whole genome shotgun (WGS) entry which is preliminary data.</text>
</comment>
<evidence type="ECO:0000256" key="1">
    <source>
        <dbReference type="SAM" id="MobiDB-lite"/>
    </source>
</evidence>
<organism evidence="2 3">
    <name type="scientific">Venturia inaequalis</name>
    <name type="common">Apple scab fungus</name>
    <dbReference type="NCBI Taxonomy" id="5025"/>
    <lineage>
        <taxon>Eukaryota</taxon>
        <taxon>Fungi</taxon>
        <taxon>Dikarya</taxon>
        <taxon>Ascomycota</taxon>
        <taxon>Pezizomycotina</taxon>
        <taxon>Dothideomycetes</taxon>
        <taxon>Pleosporomycetidae</taxon>
        <taxon>Venturiales</taxon>
        <taxon>Venturiaceae</taxon>
        <taxon>Venturia</taxon>
    </lineage>
</organism>
<evidence type="ECO:0000313" key="3">
    <source>
        <dbReference type="Proteomes" id="UP000447873"/>
    </source>
</evidence>